<reference evidence="1 2" key="2">
    <citation type="journal article" date="2022" name="Mol. Ecol. Resour.">
        <title>The genomes of chicory, endive, great burdock and yacon provide insights into Asteraceae paleo-polyploidization history and plant inulin production.</title>
        <authorList>
            <person name="Fan W."/>
            <person name="Wang S."/>
            <person name="Wang H."/>
            <person name="Wang A."/>
            <person name="Jiang F."/>
            <person name="Liu H."/>
            <person name="Zhao H."/>
            <person name="Xu D."/>
            <person name="Zhang Y."/>
        </authorList>
    </citation>
    <scope>NUCLEOTIDE SEQUENCE [LARGE SCALE GENOMIC DNA]</scope>
    <source>
        <strain evidence="2">cv. Niubang</strain>
    </source>
</reference>
<dbReference type="EMBL" id="CM042060">
    <property type="protein sequence ID" value="KAI3678920.1"/>
    <property type="molecule type" value="Genomic_DNA"/>
</dbReference>
<keyword evidence="2" id="KW-1185">Reference proteome</keyword>
<proteinExistence type="predicted"/>
<comment type="caution">
    <text evidence="1">The sequence shown here is derived from an EMBL/GenBank/DDBJ whole genome shotgun (WGS) entry which is preliminary data.</text>
</comment>
<name>A0ACB8Y5R3_ARCLA</name>
<evidence type="ECO:0000313" key="2">
    <source>
        <dbReference type="Proteomes" id="UP001055879"/>
    </source>
</evidence>
<evidence type="ECO:0000313" key="1">
    <source>
        <dbReference type="EMBL" id="KAI3678920.1"/>
    </source>
</evidence>
<dbReference type="Proteomes" id="UP001055879">
    <property type="component" value="Linkage Group LG14"/>
</dbReference>
<sequence length="857" mass="98474">MKPLIFSPTTTFHLHSSPATPSHLPPFSLPSTVLSISDAMPYRSLINKILYTRDEIKGLVEKIKAMLVSMDDGGINVSAYDTAWVALVEDVNGSGRPQFPSSLEWIVNNQLPDGSWGDRLIFLAYDRLISTLACVVALTFWNIHLDKRQKGVKFLKENISKVETENEEHMLHGFEVVFPSIVDIAKKLNIEVSEDSTVLKEIYARRNLKLASLEGMPDLEWEKLVKLQCKDGSFLLSPSSTAFAFMQTKDENCLQYLTNVVTKFNGGVPNVYPVDIFERMWVVDRLQRLGISRYFKSEIEGCLEYIYKYSTKDGISWSKNGNMQDLDDTSMGFRILRMHGYDISADVFGQFEKDGKFVCFVGQTTQDITVMFNLLRASQVLFPGEKILDDAKKFSYKYLKEKQSSNEFLDQWIIAKDLPGEVGYALDVPWYVSLPRLETRYYLEQYGGEDDVWIGKTLYRMGNISNNTYLEMAKLDYNNCLTMHQLEWNTMQQWYVDFDIGRFGMSNNTSLLVAYYLAAASVFEPERSKERIAWAKTTTLVDTISSFFDSQRLSNEHRRDFVDEFKNTPSSLRLAKNAWHGLLVELQGTLHELALDALVAHSRDIHPQLYHAWEMWLTRWQEGADAIEGQAELMVQTMNLIDGRWISLELFAHPQYRQLSTVTNNLCLELSRYNNSKGNCTICFNGETVNARSEHIMQELVQLVFSNSPDDLDRDLKQTFLTVAKTFYYKTYFDPETINVHISKVLFENIPDNDYIKYFAPECSLRIPSGHIENFNSKSYLGTIKMQVMENLRCIQHAPSVQMKEVTCAARGVYCSIVITAVTAQNTLGVQVRDDVIRYRYGDEQHLEEALNCIFQY</sequence>
<protein>
    <submittedName>
        <fullName evidence="1">Uncharacterized protein</fullName>
    </submittedName>
</protein>
<gene>
    <name evidence="1" type="ORF">L6452_38224</name>
</gene>
<organism evidence="1 2">
    <name type="scientific">Arctium lappa</name>
    <name type="common">Greater burdock</name>
    <name type="synonym">Lappa major</name>
    <dbReference type="NCBI Taxonomy" id="4217"/>
    <lineage>
        <taxon>Eukaryota</taxon>
        <taxon>Viridiplantae</taxon>
        <taxon>Streptophyta</taxon>
        <taxon>Embryophyta</taxon>
        <taxon>Tracheophyta</taxon>
        <taxon>Spermatophyta</taxon>
        <taxon>Magnoliopsida</taxon>
        <taxon>eudicotyledons</taxon>
        <taxon>Gunneridae</taxon>
        <taxon>Pentapetalae</taxon>
        <taxon>asterids</taxon>
        <taxon>campanulids</taxon>
        <taxon>Asterales</taxon>
        <taxon>Asteraceae</taxon>
        <taxon>Carduoideae</taxon>
        <taxon>Cardueae</taxon>
        <taxon>Arctiinae</taxon>
        <taxon>Arctium</taxon>
    </lineage>
</organism>
<reference evidence="2" key="1">
    <citation type="journal article" date="2022" name="Mol. Ecol. Resour.">
        <title>The genomes of chicory, endive, great burdock and yacon provide insights into Asteraceae palaeo-polyploidization history and plant inulin production.</title>
        <authorList>
            <person name="Fan W."/>
            <person name="Wang S."/>
            <person name="Wang H."/>
            <person name="Wang A."/>
            <person name="Jiang F."/>
            <person name="Liu H."/>
            <person name="Zhao H."/>
            <person name="Xu D."/>
            <person name="Zhang Y."/>
        </authorList>
    </citation>
    <scope>NUCLEOTIDE SEQUENCE [LARGE SCALE GENOMIC DNA]</scope>
    <source>
        <strain evidence="2">cv. Niubang</strain>
    </source>
</reference>
<accession>A0ACB8Y5R3</accession>